<sequence>MTYRSVWKLSAIALSFAIAIPFFTGYDTSAIAFSVCGTRKERATFKTKSYLITICPGEASYQLILTFHDGTGYQRIPVQQEGRKFRGSDGKRNYIIDRQQFIIGTDGEQPIRESVIQSSN</sequence>
<dbReference type="EMBL" id="JBAFSM010000038">
    <property type="protein sequence ID" value="MEG3438990.1"/>
    <property type="molecule type" value="Genomic_DNA"/>
</dbReference>
<gene>
    <name evidence="1" type="ORF">V0288_17830</name>
</gene>
<dbReference type="AlphaFoldDB" id="A0AAW9QMG9"/>
<dbReference type="Proteomes" id="UP001328733">
    <property type="component" value="Unassembled WGS sequence"/>
</dbReference>
<evidence type="ECO:0000313" key="1">
    <source>
        <dbReference type="EMBL" id="MEG3438990.1"/>
    </source>
</evidence>
<protein>
    <submittedName>
        <fullName evidence="1">Uncharacterized protein</fullName>
    </submittedName>
</protein>
<accession>A0AAW9QMG9</accession>
<name>A0AAW9QMG9_9CHRO</name>
<dbReference type="RefSeq" id="WP_332866474.1">
    <property type="nucleotide sequence ID" value="NZ_JBAFSM010000038.1"/>
</dbReference>
<reference evidence="1 2" key="1">
    <citation type="submission" date="2024-01" db="EMBL/GenBank/DDBJ databases">
        <title>Genomic insights into the taxonomy and metabolism of the cyanobacterium Pannus brasiliensis CCIBt3594.</title>
        <authorList>
            <person name="Machado M."/>
            <person name="Botero N.B."/>
            <person name="Andreote A.P.D."/>
            <person name="Feitosa A.M.T."/>
            <person name="Popin R."/>
            <person name="Sivonen K."/>
            <person name="Fiore M.F."/>
        </authorList>
    </citation>
    <scope>NUCLEOTIDE SEQUENCE [LARGE SCALE GENOMIC DNA]</scope>
    <source>
        <strain evidence="1 2">CCIBt3594</strain>
    </source>
</reference>
<comment type="caution">
    <text evidence="1">The sequence shown here is derived from an EMBL/GenBank/DDBJ whole genome shotgun (WGS) entry which is preliminary data.</text>
</comment>
<evidence type="ECO:0000313" key="2">
    <source>
        <dbReference type="Proteomes" id="UP001328733"/>
    </source>
</evidence>
<keyword evidence="2" id="KW-1185">Reference proteome</keyword>
<organism evidence="1 2">
    <name type="scientific">Pannus brasiliensis CCIBt3594</name>
    <dbReference type="NCBI Taxonomy" id="1427578"/>
    <lineage>
        <taxon>Bacteria</taxon>
        <taxon>Bacillati</taxon>
        <taxon>Cyanobacteriota</taxon>
        <taxon>Cyanophyceae</taxon>
        <taxon>Oscillatoriophycideae</taxon>
        <taxon>Chroococcales</taxon>
        <taxon>Microcystaceae</taxon>
        <taxon>Pannus</taxon>
    </lineage>
</organism>
<proteinExistence type="predicted"/>